<reference evidence="1 2" key="1">
    <citation type="submission" date="2021-03" db="EMBL/GenBank/DDBJ databases">
        <title>Five novel Rahnella species.</title>
        <authorList>
            <person name="Brady C."/>
            <person name="Asselin J."/>
            <person name="Beer S."/>
            <person name="Bruberg M.B."/>
            <person name="Crampton B."/>
            <person name="Venter S."/>
            <person name="Arnold D."/>
            <person name="Denman S."/>
        </authorList>
    </citation>
    <scope>NUCLEOTIDE SEQUENCE [LARGE SCALE GENOMIC DNA]</scope>
    <source>
        <strain evidence="1 2">L72c</strain>
    </source>
</reference>
<organism evidence="1 2">
    <name type="scientific">Rahnella perminowiae</name>
    <dbReference type="NCBI Taxonomy" id="2816244"/>
    <lineage>
        <taxon>Bacteria</taxon>
        <taxon>Pseudomonadati</taxon>
        <taxon>Pseudomonadota</taxon>
        <taxon>Gammaproteobacteria</taxon>
        <taxon>Enterobacterales</taxon>
        <taxon>Yersiniaceae</taxon>
        <taxon>Rahnella</taxon>
    </lineage>
</organism>
<dbReference type="PANTHER" id="PTHR38433:SF1">
    <property type="entry name" value="DUF1641 DOMAIN-CONTAINING PROTEIN"/>
    <property type="match status" value="1"/>
</dbReference>
<dbReference type="RefSeq" id="WP_129955357.1">
    <property type="nucleotide sequence ID" value="NZ_JAFMOU010000056.1"/>
</dbReference>
<keyword evidence="2" id="KW-1185">Reference proteome</keyword>
<sequence length="163" mass="18416">MAERQEYQVPPASTETTAQEMLHTLTESLHEHGFLRLLNDVVRANTDIARILVDGMNQPGSQNAMQNLSLLFITLSKIPPEHFNHLLQALKSGVMAVRQDNERNEPKHEETAPGVLGMMKLLNDEDLWRGLMPIVNGLKAFGEEIQKEEQKPVTRNTGKETHE</sequence>
<name>A0ABS6KWF5_9GAMM</name>
<evidence type="ECO:0000313" key="1">
    <source>
        <dbReference type="EMBL" id="MBU9833668.1"/>
    </source>
</evidence>
<evidence type="ECO:0000313" key="2">
    <source>
        <dbReference type="Proteomes" id="UP000699865"/>
    </source>
</evidence>
<comment type="caution">
    <text evidence="1">The sequence shown here is derived from an EMBL/GenBank/DDBJ whole genome shotgun (WGS) entry which is preliminary data.</text>
</comment>
<dbReference type="PANTHER" id="PTHR38433">
    <property type="match status" value="1"/>
</dbReference>
<gene>
    <name evidence="1" type="ORF">J1786_02315</name>
</gene>
<accession>A0ABS6KWF5</accession>
<protein>
    <submittedName>
        <fullName evidence="1">DUF1641 domain-containing protein</fullName>
    </submittedName>
</protein>
<dbReference type="Proteomes" id="UP000699865">
    <property type="component" value="Unassembled WGS sequence"/>
</dbReference>
<dbReference type="EMBL" id="JAFMOU010000056">
    <property type="protein sequence ID" value="MBU9833668.1"/>
    <property type="molecule type" value="Genomic_DNA"/>
</dbReference>
<proteinExistence type="predicted"/>